<keyword evidence="3" id="KW-0378">Hydrolase</keyword>
<dbReference type="SUPFAM" id="SSF51556">
    <property type="entry name" value="Metallo-dependent hydrolases"/>
    <property type="match status" value="1"/>
</dbReference>
<protein>
    <recommendedName>
        <fullName evidence="2">protein-tyrosine-phosphatase</fullName>
        <ecNumber evidence="2">3.1.3.48</ecNumber>
    </recommendedName>
</protein>
<dbReference type="EC" id="3.1.3.48" evidence="2"/>
<dbReference type="Gene3D" id="3.20.20.140">
    <property type="entry name" value="Metal-dependent hydrolases"/>
    <property type="match status" value="1"/>
</dbReference>
<accession>A0ABS6K3Z6</accession>
<evidence type="ECO:0000256" key="3">
    <source>
        <dbReference type="ARBA" id="ARBA00022801"/>
    </source>
</evidence>
<keyword evidence="4" id="KW-0904">Protein phosphatase</keyword>
<evidence type="ECO:0000256" key="1">
    <source>
        <dbReference type="ARBA" id="ARBA00005750"/>
    </source>
</evidence>
<reference evidence="6 7" key="1">
    <citation type="submission" date="2021-06" db="EMBL/GenBank/DDBJ databases">
        <title>Description of novel taxa of the family Lachnospiraceae.</title>
        <authorList>
            <person name="Chaplin A.V."/>
            <person name="Sokolova S.R."/>
            <person name="Pikina A.P."/>
            <person name="Korzhanova M."/>
            <person name="Belova V."/>
            <person name="Korostin D."/>
            <person name="Efimov B.A."/>
        </authorList>
    </citation>
    <scope>NUCLEOTIDE SEQUENCE [LARGE SCALE GENOMIC DNA]</scope>
    <source>
        <strain evidence="6 7">ASD4241</strain>
    </source>
</reference>
<evidence type="ECO:0000256" key="4">
    <source>
        <dbReference type="ARBA" id="ARBA00022912"/>
    </source>
</evidence>
<dbReference type="InterPro" id="IPR032466">
    <property type="entry name" value="Metal_Hydrolase"/>
</dbReference>
<sequence length="241" mass="27692">MMEFIDIHSHILPGVDDGARNMEETLKMAEIAYQEGIRTIFATSHFRPGRFACPKEKLRARLSKTQEEISRFFPELKLVQGNEIYFGMEALEAIQEKRICTLAGSQYILVEFSVSSEFSFVRDGLYKIILEGYRPVLAHVERYHAVCKKLDQIAELLELGVGIQVNADSITGESGYQLKQISRKLLKRDYVHFVATDAHSTRSRAPRMQACAAYLTRKYGEDYTKALMFQNPLKIIWNEEL</sequence>
<dbReference type="EMBL" id="JAHQCX010000002">
    <property type="protein sequence ID" value="MBU9725217.1"/>
    <property type="molecule type" value="Genomic_DNA"/>
</dbReference>
<dbReference type="PANTHER" id="PTHR39181">
    <property type="entry name" value="TYROSINE-PROTEIN PHOSPHATASE YWQE"/>
    <property type="match status" value="1"/>
</dbReference>
<evidence type="ECO:0000313" key="6">
    <source>
        <dbReference type="EMBL" id="MBU9725217.1"/>
    </source>
</evidence>
<name>A0ABS6K3Z6_9FIRM</name>
<keyword evidence="7" id="KW-1185">Reference proteome</keyword>
<dbReference type="PIRSF" id="PIRSF016557">
    <property type="entry name" value="Caps_synth_CpsB"/>
    <property type="match status" value="1"/>
</dbReference>
<proteinExistence type="inferred from homology"/>
<evidence type="ECO:0000256" key="5">
    <source>
        <dbReference type="ARBA" id="ARBA00051722"/>
    </source>
</evidence>
<dbReference type="Pfam" id="PF19567">
    <property type="entry name" value="CpsB_CapC"/>
    <property type="match status" value="1"/>
</dbReference>
<comment type="caution">
    <text evidence="6">The sequence shown here is derived from an EMBL/GenBank/DDBJ whole genome shotgun (WGS) entry which is preliminary data.</text>
</comment>
<comment type="similarity">
    <text evidence="1">Belongs to the metallo-dependent hydrolases superfamily. CpsB/CapC family.</text>
</comment>
<evidence type="ECO:0000313" key="7">
    <source>
        <dbReference type="Proteomes" id="UP001314681"/>
    </source>
</evidence>
<dbReference type="Proteomes" id="UP001314681">
    <property type="component" value="Unassembled WGS sequence"/>
</dbReference>
<organism evidence="6 7">
    <name type="scientific">Diplocloster modestus</name>
    <dbReference type="NCBI Taxonomy" id="2850322"/>
    <lineage>
        <taxon>Bacteria</taxon>
        <taxon>Bacillati</taxon>
        <taxon>Bacillota</taxon>
        <taxon>Clostridia</taxon>
        <taxon>Lachnospirales</taxon>
        <taxon>Lachnospiraceae</taxon>
        <taxon>Diplocloster</taxon>
    </lineage>
</organism>
<gene>
    <name evidence="6" type="ORF">KTH90_04230</name>
</gene>
<dbReference type="RefSeq" id="WP_158349844.1">
    <property type="nucleotide sequence ID" value="NZ_JAHQCX010000002.1"/>
</dbReference>
<dbReference type="InterPro" id="IPR016667">
    <property type="entry name" value="Caps_polysacc_synth_CpsB/CapC"/>
</dbReference>
<comment type="catalytic activity">
    <reaction evidence="5">
        <text>O-phospho-L-tyrosyl-[protein] + H2O = L-tyrosyl-[protein] + phosphate</text>
        <dbReference type="Rhea" id="RHEA:10684"/>
        <dbReference type="Rhea" id="RHEA-COMP:10136"/>
        <dbReference type="Rhea" id="RHEA-COMP:20101"/>
        <dbReference type="ChEBI" id="CHEBI:15377"/>
        <dbReference type="ChEBI" id="CHEBI:43474"/>
        <dbReference type="ChEBI" id="CHEBI:46858"/>
        <dbReference type="ChEBI" id="CHEBI:61978"/>
        <dbReference type="EC" id="3.1.3.48"/>
    </reaction>
</comment>
<dbReference type="PANTHER" id="PTHR39181:SF1">
    <property type="entry name" value="TYROSINE-PROTEIN PHOSPHATASE YWQE"/>
    <property type="match status" value="1"/>
</dbReference>
<evidence type="ECO:0000256" key="2">
    <source>
        <dbReference type="ARBA" id="ARBA00013064"/>
    </source>
</evidence>